<gene>
    <name evidence="1" type="ORF">DF185_02205</name>
</gene>
<sequence length="166" mass="19336">MKQIKAKIKYLLSFFKSEWDFEDYPLETWENLSAEQEDIRFGASFTNWTLFVAHGDSVSNAIENLKKNLIEYRKENQLPRPGSIVPIQYTESNKIEIYEEIAIDFFNTIIGINYFDCFISDMSSLSDFELDNEETIEKIKTEYGIVPEEDLLLADIFEQISNKASA</sequence>
<keyword evidence="2" id="KW-1185">Reference proteome</keyword>
<comment type="caution">
    <text evidence="1">The sequence shown here is derived from an EMBL/GenBank/DDBJ whole genome shotgun (WGS) entry which is preliminary data.</text>
</comment>
<name>A0A2V4A330_9BACT</name>
<organism evidence="1 2">
    <name type="scientific">Marinifilum breve</name>
    <dbReference type="NCBI Taxonomy" id="2184082"/>
    <lineage>
        <taxon>Bacteria</taxon>
        <taxon>Pseudomonadati</taxon>
        <taxon>Bacteroidota</taxon>
        <taxon>Bacteroidia</taxon>
        <taxon>Marinilabiliales</taxon>
        <taxon>Marinifilaceae</taxon>
    </lineage>
</organism>
<dbReference type="Proteomes" id="UP000248079">
    <property type="component" value="Unassembled WGS sequence"/>
</dbReference>
<accession>A0A2V4A330</accession>
<reference evidence="1 2" key="1">
    <citation type="submission" date="2018-05" db="EMBL/GenBank/DDBJ databases">
        <title>Marinifilum breve JC075T sp. nov., a marine bacterium isolated from Yongle Blue Hole in the South China Sea.</title>
        <authorList>
            <person name="Fu T."/>
        </authorList>
    </citation>
    <scope>NUCLEOTIDE SEQUENCE [LARGE SCALE GENOMIC DNA]</scope>
    <source>
        <strain evidence="1 2">JC075</strain>
    </source>
</reference>
<protein>
    <submittedName>
        <fullName evidence="1">Uncharacterized protein</fullName>
    </submittedName>
</protein>
<dbReference type="OrthoDB" id="1426431at2"/>
<dbReference type="RefSeq" id="WP_110359085.1">
    <property type="nucleotide sequence ID" value="NZ_QFLI01000001.1"/>
</dbReference>
<dbReference type="EMBL" id="QFLI01000001">
    <property type="protein sequence ID" value="PXY02928.1"/>
    <property type="molecule type" value="Genomic_DNA"/>
</dbReference>
<evidence type="ECO:0000313" key="1">
    <source>
        <dbReference type="EMBL" id="PXY02928.1"/>
    </source>
</evidence>
<evidence type="ECO:0000313" key="2">
    <source>
        <dbReference type="Proteomes" id="UP000248079"/>
    </source>
</evidence>
<dbReference type="AlphaFoldDB" id="A0A2V4A330"/>
<proteinExistence type="predicted"/>